<organism evidence="1 2">
    <name type="scientific">Paenibacillus tianjinensis</name>
    <dbReference type="NCBI Taxonomy" id="2810347"/>
    <lineage>
        <taxon>Bacteria</taxon>
        <taxon>Bacillati</taxon>
        <taxon>Bacillota</taxon>
        <taxon>Bacilli</taxon>
        <taxon>Bacillales</taxon>
        <taxon>Paenibacillaceae</taxon>
        <taxon>Paenibacillus</taxon>
    </lineage>
</organism>
<name>A0ABX7L7Z8_9BACL</name>
<dbReference type="EMBL" id="CP070969">
    <property type="protein sequence ID" value="QSF43466.1"/>
    <property type="molecule type" value="Genomic_DNA"/>
</dbReference>
<sequence length="97" mass="11913">MSKETLMRDNKDFEYILNDFFGSKHKRDTIAQNDWNNSNVIIIEKDQEMYLRQSRYYPYDLNKSRMLDEDDYEYIINKQNNILYIFEDGSYSIINKE</sequence>
<evidence type="ECO:0000313" key="1">
    <source>
        <dbReference type="EMBL" id="QSF43466.1"/>
    </source>
</evidence>
<gene>
    <name evidence="1" type="ORF">JRJ22_19575</name>
</gene>
<dbReference type="PROSITE" id="PS00018">
    <property type="entry name" value="EF_HAND_1"/>
    <property type="match status" value="1"/>
</dbReference>
<keyword evidence="2" id="KW-1185">Reference proteome</keyword>
<protein>
    <submittedName>
        <fullName evidence="1">Uncharacterized protein</fullName>
    </submittedName>
</protein>
<accession>A0ABX7L7Z8</accession>
<dbReference type="Proteomes" id="UP000663452">
    <property type="component" value="Chromosome"/>
</dbReference>
<proteinExistence type="predicted"/>
<evidence type="ECO:0000313" key="2">
    <source>
        <dbReference type="Proteomes" id="UP000663452"/>
    </source>
</evidence>
<reference evidence="1 2" key="1">
    <citation type="submission" date="2021-02" db="EMBL/GenBank/DDBJ databases">
        <title>Paenibacillus tianjinensis sp. nov.</title>
        <authorList>
            <person name="Liu H."/>
        </authorList>
    </citation>
    <scope>NUCLEOTIDE SEQUENCE [LARGE SCALE GENOMIC DNA]</scope>
    <source>
        <strain evidence="1 2">TB2019</strain>
    </source>
</reference>
<dbReference type="InterPro" id="IPR018247">
    <property type="entry name" value="EF_Hand_1_Ca_BS"/>
</dbReference>
<dbReference type="RefSeq" id="WP_206101099.1">
    <property type="nucleotide sequence ID" value="NZ_CP070969.1"/>
</dbReference>